<dbReference type="Proteomes" id="UP000501812">
    <property type="component" value="Chromosome"/>
</dbReference>
<reference evidence="1 2" key="1">
    <citation type="submission" date="2020-04" db="EMBL/GenBank/DDBJ databases">
        <title>Luteolibacter sp. G-1-1-1 isolated from soil.</title>
        <authorList>
            <person name="Dahal R.H."/>
        </authorList>
    </citation>
    <scope>NUCLEOTIDE SEQUENCE [LARGE SCALE GENOMIC DNA]</scope>
    <source>
        <strain evidence="1 2">G-1-1-1</strain>
    </source>
</reference>
<dbReference type="KEGG" id="luo:HHL09_20165"/>
<gene>
    <name evidence="1" type="ORF">HHL09_20165</name>
</gene>
<dbReference type="RefSeq" id="WP_169456430.1">
    <property type="nucleotide sequence ID" value="NZ_CP051774.1"/>
</dbReference>
<dbReference type="AlphaFoldDB" id="A0A858RNB8"/>
<proteinExistence type="predicted"/>
<keyword evidence="2" id="KW-1185">Reference proteome</keyword>
<evidence type="ECO:0000313" key="2">
    <source>
        <dbReference type="Proteomes" id="UP000501812"/>
    </source>
</evidence>
<protein>
    <submittedName>
        <fullName evidence="1">Uncharacterized protein</fullName>
    </submittedName>
</protein>
<sequence length="52" mass="5883">MIFQNGTALLSPAYLAYAGQEHVVWNRTGHVCPVFANYRKDRAARRDETVMG</sequence>
<evidence type="ECO:0000313" key="1">
    <source>
        <dbReference type="EMBL" id="QJE98004.1"/>
    </source>
</evidence>
<dbReference type="EMBL" id="CP051774">
    <property type="protein sequence ID" value="QJE98004.1"/>
    <property type="molecule type" value="Genomic_DNA"/>
</dbReference>
<accession>A0A858RNB8</accession>
<organism evidence="1 2">
    <name type="scientific">Luteolibacter luteus</name>
    <dbReference type="NCBI Taxonomy" id="2728835"/>
    <lineage>
        <taxon>Bacteria</taxon>
        <taxon>Pseudomonadati</taxon>
        <taxon>Verrucomicrobiota</taxon>
        <taxon>Verrucomicrobiia</taxon>
        <taxon>Verrucomicrobiales</taxon>
        <taxon>Verrucomicrobiaceae</taxon>
        <taxon>Luteolibacter</taxon>
    </lineage>
</organism>
<name>A0A858RNB8_9BACT</name>